<dbReference type="Gene3D" id="2.40.230.20">
    <property type="entry name" value="Nucleoside-specific channel-forming protein, Tsx-like"/>
    <property type="match status" value="1"/>
</dbReference>
<dbReference type="InterPro" id="IPR036777">
    <property type="entry name" value="Channel_Tsx-like_sf"/>
</dbReference>
<dbReference type="Proteomes" id="UP000078090">
    <property type="component" value="Unassembled WGS sequence"/>
</dbReference>
<comment type="caution">
    <text evidence="2">The sequence shown here is derived from an EMBL/GenBank/DDBJ whole genome shotgun (WGS) entry which is preliminary data.</text>
</comment>
<evidence type="ECO:0000256" key="1">
    <source>
        <dbReference type="SAM" id="SignalP"/>
    </source>
</evidence>
<protein>
    <submittedName>
        <fullName evidence="2">Ion channel protein Tsx</fullName>
    </submittedName>
</protein>
<evidence type="ECO:0000313" key="3">
    <source>
        <dbReference type="Proteomes" id="UP000078090"/>
    </source>
</evidence>
<sequence>MGFFLPAGFCQMPNRYRLNRFYLGIVTAALALAASPPCFAEFFDWSSSEIQYLHGSNYAEPFNPKDVSQSIITVTHVHGWAYGRNFIFMDALFTESGQPSQTNLYGEAYSTLSLSKISGLNLSYGIFKDFGATGGINLGENMDSPQSGTRAWLYGVTLDFDLPGFDYFNVDFLRMRVTEPADIGTSWQITPTWKLPFEIAGSKWSFEGFADFIGKKGDRADRQALAQPQLRLDIGDLWGNGNHLYLGIEYQYWHNKYGIKGLHDNVPQALLLWKF</sequence>
<accession>A0A177LR56</accession>
<dbReference type="OrthoDB" id="104801at2"/>
<reference evidence="2 3" key="1">
    <citation type="submission" date="2016-03" db="EMBL/GenBank/DDBJ databases">
        <authorList>
            <person name="Ploux O."/>
        </authorList>
    </citation>
    <scope>NUCLEOTIDE SEQUENCE [LARGE SCALE GENOMIC DNA]</scope>
    <source>
        <strain evidence="2 3">R-45363</strain>
    </source>
</reference>
<dbReference type="GO" id="GO:0009279">
    <property type="term" value="C:cell outer membrane"/>
    <property type="evidence" value="ECO:0007669"/>
    <property type="project" value="InterPro"/>
</dbReference>
<keyword evidence="1" id="KW-0732">Signal</keyword>
<evidence type="ECO:0000313" key="2">
    <source>
        <dbReference type="EMBL" id="OAH95951.1"/>
    </source>
</evidence>
<feature type="signal peptide" evidence="1">
    <location>
        <begin position="1"/>
        <end position="40"/>
    </location>
</feature>
<dbReference type="SUPFAM" id="SSF111364">
    <property type="entry name" value="Tsx-like channel"/>
    <property type="match status" value="1"/>
</dbReference>
<gene>
    <name evidence="2" type="ORF">A1332_05385</name>
</gene>
<organism evidence="2 3">
    <name type="scientific">Methylomonas methanica</name>
    <dbReference type="NCBI Taxonomy" id="421"/>
    <lineage>
        <taxon>Bacteria</taxon>
        <taxon>Pseudomonadati</taxon>
        <taxon>Pseudomonadota</taxon>
        <taxon>Gammaproteobacteria</taxon>
        <taxon>Methylococcales</taxon>
        <taxon>Methylococcaceae</taxon>
        <taxon>Methylomonas</taxon>
    </lineage>
</organism>
<dbReference type="EMBL" id="LUUG01000139">
    <property type="protein sequence ID" value="OAH95951.1"/>
    <property type="molecule type" value="Genomic_DNA"/>
</dbReference>
<feature type="chain" id="PRO_5008067189" evidence="1">
    <location>
        <begin position="41"/>
        <end position="275"/>
    </location>
</feature>
<name>A0A177LR56_METMH</name>
<dbReference type="AlphaFoldDB" id="A0A177LR56"/>
<proteinExistence type="predicted"/>